<keyword evidence="4" id="KW-1185">Reference proteome</keyword>
<comment type="caution">
    <text evidence="3">The sequence shown here is derived from an EMBL/GenBank/DDBJ whole genome shotgun (WGS) entry which is preliminary data.</text>
</comment>
<proteinExistence type="inferred from homology"/>
<dbReference type="CDD" id="cd11030">
    <property type="entry name" value="CYP105-like"/>
    <property type="match status" value="1"/>
</dbReference>
<evidence type="ECO:0000256" key="2">
    <source>
        <dbReference type="RuleBase" id="RU000461"/>
    </source>
</evidence>
<dbReference type="SUPFAM" id="SSF48264">
    <property type="entry name" value="Cytochrome P450"/>
    <property type="match status" value="1"/>
</dbReference>
<reference evidence="3 4" key="1">
    <citation type="submission" date="2023-03" db="EMBL/GenBank/DDBJ databases">
        <title>Draft genome sequence of Streptomyces sp. K1PA1 isolated from peat swamp forest in Thailand.</title>
        <authorList>
            <person name="Klaysubun C."/>
            <person name="Duangmal K."/>
        </authorList>
    </citation>
    <scope>NUCLEOTIDE SEQUENCE [LARGE SCALE GENOMIC DNA]</scope>
    <source>
        <strain evidence="3 4">K1PA1</strain>
    </source>
</reference>
<keyword evidence="2" id="KW-0503">Monooxygenase</keyword>
<sequence>MTETTSPPAASEAPAYPMTRSCPYRMPVGYEELRERGPLTKVTLYDGRQVWLVAGNEVGRTLFPDPRLSSNVLHPNFPFLAPRIAAQTQQRAAPPLVGVDDPEHGRQRRMVIPGFGIRRIAALRPEIERIAEGLVDDMIERGSPAELLSQYALPLPSAAICALLGVPYEDRGYFDERSRHVLSSAGEDEADRARTAFTEILTYLHDLIARKEKQPGDGLIDELIAHQLSEGSVDTHELAMVCSLLLVSGHETTSNMIALGTVTLLEHPEQLARVRADDTLLPGAVEELMRFTSIGDVLMRVAVEDIEIAGQTIRAGDGVAMSTMLMNRDPHAWDDPDTFDITRSSGRHVAFGYGIHQCIGQNLARAEMEIAFRTLFRRIPGLRVPVASDRLPLNAPYVLQGVAELPVEW</sequence>
<evidence type="ECO:0000313" key="4">
    <source>
        <dbReference type="Proteomes" id="UP001221150"/>
    </source>
</evidence>
<keyword evidence="2" id="KW-0349">Heme</keyword>
<dbReference type="PRINTS" id="PR00385">
    <property type="entry name" value="P450"/>
</dbReference>
<dbReference type="PANTHER" id="PTHR46696">
    <property type="entry name" value="P450, PUTATIVE (EUROFUNG)-RELATED"/>
    <property type="match status" value="1"/>
</dbReference>
<dbReference type="InterPro" id="IPR001128">
    <property type="entry name" value="Cyt_P450"/>
</dbReference>
<dbReference type="InterPro" id="IPR017972">
    <property type="entry name" value="Cyt_P450_CS"/>
</dbReference>
<dbReference type="Proteomes" id="UP001221150">
    <property type="component" value="Unassembled WGS sequence"/>
</dbReference>
<keyword evidence="2" id="KW-0560">Oxidoreductase</keyword>
<dbReference type="PROSITE" id="PS00086">
    <property type="entry name" value="CYTOCHROME_P450"/>
    <property type="match status" value="1"/>
</dbReference>
<dbReference type="InterPro" id="IPR002397">
    <property type="entry name" value="Cyt_P450_B"/>
</dbReference>
<keyword evidence="2" id="KW-0408">Iron</keyword>
<dbReference type="Gene3D" id="1.10.630.10">
    <property type="entry name" value="Cytochrome P450"/>
    <property type="match status" value="1"/>
</dbReference>
<keyword evidence="2" id="KW-0479">Metal-binding</keyword>
<accession>A0ABT6A5I2</accession>
<dbReference type="EMBL" id="JARJBB010000006">
    <property type="protein sequence ID" value="MDF3299909.1"/>
    <property type="molecule type" value="Genomic_DNA"/>
</dbReference>
<dbReference type="InterPro" id="IPR036396">
    <property type="entry name" value="Cyt_P450_sf"/>
</dbReference>
<comment type="similarity">
    <text evidence="1 2">Belongs to the cytochrome P450 family.</text>
</comment>
<evidence type="ECO:0000313" key="3">
    <source>
        <dbReference type="EMBL" id="MDF3299909.1"/>
    </source>
</evidence>
<organism evidence="3 4">
    <name type="scientific">Streptomyces tropicalis</name>
    <dbReference type="NCBI Taxonomy" id="3034234"/>
    <lineage>
        <taxon>Bacteria</taxon>
        <taxon>Bacillati</taxon>
        <taxon>Actinomycetota</taxon>
        <taxon>Actinomycetes</taxon>
        <taxon>Kitasatosporales</taxon>
        <taxon>Streptomycetaceae</taxon>
        <taxon>Streptomyces</taxon>
    </lineage>
</organism>
<name>A0ABT6A5I2_9ACTN</name>
<dbReference type="PANTHER" id="PTHR46696:SF1">
    <property type="entry name" value="CYTOCHROME P450 YJIB-RELATED"/>
    <property type="match status" value="1"/>
</dbReference>
<dbReference type="RefSeq" id="WP_276109456.1">
    <property type="nucleotide sequence ID" value="NZ_JARJBB010000006.1"/>
</dbReference>
<protein>
    <submittedName>
        <fullName evidence="3">Cytochrome P450</fullName>
    </submittedName>
</protein>
<dbReference type="PRINTS" id="PR00359">
    <property type="entry name" value="BP450"/>
</dbReference>
<dbReference type="Pfam" id="PF00067">
    <property type="entry name" value="p450"/>
    <property type="match status" value="1"/>
</dbReference>
<gene>
    <name evidence="3" type="ORF">P3H78_14975</name>
</gene>
<evidence type="ECO:0000256" key="1">
    <source>
        <dbReference type="ARBA" id="ARBA00010617"/>
    </source>
</evidence>